<feature type="domain" description="M23ase beta-sheet core" evidence="3">
    <location>
        <begin position="350"/>
        <end position="442"/>
    </location>
</feature>
<keyword evidence="1" id="KW-0732">Signal</keyword>
<dbReference type="Pfam" id="PF01551">
    <property type="entry name" value="Peptidase_M23"/>
    <property type="match status" value="1"/>
</dbReference>
<dbReference type="GO" id="GO:0004222">
    <property type="term" value="F:metalloendopeptidase activity"/>
    <property type="evidence" value="ECO:0007669"/>
    <property type="project" value="TreeGrafter"/>
</dbReference>
<dbReference type="SUPFAM" id="SSF51261">
    <property type="entry name" value="Duplicated hybrid motif"/>
    <property type="match status" value="1"/>
</dbReference>
<protein>
    <recommendedName>
        <fullName evidence="3">M23ase beta-sheet core domain-containing protein</fullName>
    </recommendedName>
</protein>
<proteinExistence type="predicted"/>
<keyword evidence="2" id="KW-1133">Transmembrane helix</keyword>
<dbReference type="PANTHER" id="PTHR21666">
    <property type="entry name" value="PEPTIDASE-RELATED"/>
    <property type="match status" value="1"/>
</dbReference>
<dbReference type="InterPro" id="IPR016047">
    <property type="entry name" value="M23ase_b-sheet_dom"/>
</dbReference>
<dbReference type="EMBL" id="UOEY01000087">
    <property type="protein sequence ID" value="VAW39786.1"/>
    <property type="molecule type" value="Genomic_DNA"/>
</dbReference>
<dbReference type="PANTHER" id="PTHR21666:SF289">
    <property type="entry name" value="L-ALA--D-GLU ENDOPEPTIDASE"/>
    <property type="match status" value="1"/>
</dbReference>
<evidence type="ECO:0000256" key="2">
    <source>
        <dbReference type="SAM" id="Phobius"/>
    </source>
</evidence>
<dbReference type="Gene3D" id="2.70.70.10">
    <property type="entry name" value="Glucose Permease (Domain IIA)"/>
    <property type="match status" value="1"/>
</dbReference>
<name>A0A3B0W5A0_9ZZZZ</name>
<dbReference type="CDD" id="cd12797">
    <property type="entry name" value="M23_peptidase"/>
    <property type="match status" value="1"/>
</dbReference>
<feature type="transmembrane region" description="Helical" evidence="2">
    <location>
        <begin position="21"/>
        <end position="43"/>
    </location>
</feature>
<dbReference type="InterPro" id="IPR050570">
    <property type="entry name" value="Cell_wall_metabolism_enzyme"/>
</dbReference>
<accession>A0A3B0W5A0</accession>
<organism evidence="4">
    <name type="scientific">hydrothermal vent metagenome</name>
    <dbReference type="NCBI Taxonomy" id="652676"/>
    <lineage>
        <taxon>unclassified sequences</taxon>
        <taxon>metagenomes</taxon>
        <taxon>ecological metagenomes</taxon>
    </lineage>
</organism>
<sequence length="464" mass="52527">MTRQNRLREFSRRKNKSHFGRFILFVLLIVIAATLAGGGLILFETEKPLVTVPKEVRFLGRNTSIPFQVTDKKSGIRSITITLEQQGESRPIRLYAKSFPRQSWFYGAGPAVVSGSVLFNSKKFKVKDGKAELIVTVHDFSLNRFFKGNETIRRYAVLIDTKPPRISLQHTPRYIRPGGCGIVVYDLSEPAARQGVVVNGVFFQGFPLNGSKNRRIAYVALTWNTKKLGNSMVVATDRAGNEAKDFFSMDLENVPLKKDRIYVSDAFLKRKMPKFKEHYPEMKGSLLDQYLFVNNEVRKRNARHIKEVCSNPVPKQLWKDRFLRMNGETRAGFADQRTYFYHGQPVDHQVHLGMDIASTAHAAVKAANSGKVVMAEYMGIYGNAIILDHGQGVYSLYAHLSRFDVSPGEMVEKGEVIARSGATGMAGGDHLHFSMLIHGIFVTPLEWWDQHWIDMNINDVLNQL</sequence>
<reference evidence="4" key="1">
    <citation type="submission" date="2018-06" db="EMBL/GenBank/DDBJ databases">
        <authorList>
            <person name="Zhirakovskaya E."/>
        </authorList>
    </citation>
    <scope>NUCLEOTIDE SEQUENCE</scope>
</reference>
<evidence type="ECO:0000256" key="1">
    <source>
        <dbReference type="ARBA" id="ARBA00022729"/>
    </source>
</evidence>
<evidence type="ECO:0000259" key="3">
    <source>
        <dbReference type="Pfam" id="PF01551"/>
    </source>
</evidence>
<dbReference type="InterPro" id="IPR011055">
    <property type="entry name" value="Dup_hybrid_motif"/>
</dbReference>
<evidence type="ECO:0000313" key="4">
    <source>
        <dbReference type="EMBL" id="VAW39786.1"/>
    </source>
</evidence>
<keyword evidence="2" id="KW-0812">Transmembrane</keyword>
<dbReference type="AlphaFoldDB" id="A0A3B0W5A0"/>
<gene>
    <name evidence="4" type="ORF">MNBD_DELTA04-1472</name>
</gene>
<keyword evidence="2" id="KW-0472">Membrane</keyword>